<name>Q143C0_PARXL</name>
<gene>
    <name evidence="2" type="ORF">Bxe_A3416</name>
</gene>
<reference evidence="2 3" key="1">
    <citation type="journal article" date="2006" name="Proc. Natl. Acad. Sci. U.S.A.">
        <title>Burkholderia xenovorans LB400 harbors a multi-replicon, 9.73-Mbp genome shaped for versatility.</title>
        <authorList>
            <person name="Chain P.S."/>
            <person name="Denef V.J."/>
            <person name="Konstantinidis K.T."/>
            <person name="Vergez L.M."/>
            <person name="Agullo L."/>
            <person name="Reyes V.L."/>
            <person name="Hauser L."/>
            <person name="Cordova M."/>
            <person name="Gomez L."/>
            <person name="Gonzalez M."/>
            <person name="Land M."/>
            <person name="Lao V."/>
            <person name="Larimer F."/>
            <person name="LiPuma J.J."/>
            <person name="Mahenthiralingam E."/>
            <person name="Malfatti S.A."/>
            <person name="Marx C.J."/>
            <person name="Parnell J.J."/>
            <person name="Ramette A."/>
            <person name="Richardson P."/>
            <person name="Seeger M."/>
            <person name="Smith D."/>
            <person name="Spilker T."/>
            <person name="Sul W.J."/>
            <person name="Tsoi T.V."/>
            <person name="Ulrich L.E."/>
            <person name="Zhulin I.B."/>
            <person name="Tiedje J.M."/>
        </authorList>
    </citation>
    <scope>NUCLEOTIDE SEQUENCE [LARGE SCALE GENOMIC DNA]</scope>
    <source>
        <strain evidence="2 3">LB400</strain>
    </source>
</reference>
<feature type="region of interest" description="Disordered" evidence="1">
    <location>
        <begin position="86"/>
        <end position="110"/>
    </location>
</feature>
<proteinExistence type="predicted"/>
<protein>
    <submittedName>
        <fullName evidence="2">Uncharacterized protein</fullName>
    </submittedName>
</protein>
<organism evidence="2 3">
    <name type="scientific">Paraburkholderia xenovorans (strain LB400)</name>
    <dbReference type="NCBI Taxonomy" id="266265"/>
    <lineage>
        <taxon>Bacteria</taxon>
        <taxon>Pseudomonadati</taxon>
        <taxon>Pseudomonadota</taxon>
        <taxon>Betaproteobacteria</taxon>
        <taxon>Burkholderiales</taxon>
        <taxon>Burkholderiaceae</taxon>
        <taxon>Paraburkholderia</taxon>
    </lineage>
</organism>
<dbReference type="AlphaFoldDB" id="Q143C0"/>
<dbReference type="Proteomes" id="UP000001817">
    <property type="component" value="Chromosome 1"/>
</dbReference>
<evidence type="ECO:0000313" key="2">
    <source>
        <dbReference type="EMBL" id="ABE29569.1"/>
    </source>
</evidence>
<sequence>MRLQTHRLRQTCLVFEVWQPCKQKGELVIGFAFCFCAAPVRMEHAAHKKKPARSGQNERLPPMPLEKGHQSVGVFWPHTNPAIFQPITGTRPQTAGECQLLPGSFRLRSS</sequence>
<evidence type="ECO:0000313" key="3">
    <source>
        <dbReference type="Proteomes" id="UP000001817"/>
    </source>
</evidence>
<dbReference type="STRING" id="266265.Bxe_A3416"/>
<keyword evidence="3" id="KW-1185">Reference proteome</keyword>
<dbReference type="EMBL" id="CP000270">
    <property type="protein sequence ID" value="ABE29569.1"/>
    <property type="molecule type" value="Genomic_DNA"/>
</dbReference>
<accession>Q143C0</accession>
<evidence type="ECO:0000256" key="1">
    <source>
        <dbReference type="SAM" id="MobiDB-lite"/>
    </source>
</evidence>
<dbReference type="KEGG" id="bxe:Bxe_A3416"/>
<feature type="region of interest" description="Disordered" evidence="1">
    <location>
        <begin position="46"/>
        <end position="71"/>
    </location>
</feature>